<proteinExistence type="predicted"/>
<dbReference type="EMBL" id="GL732537">
    <property type="protein sequence ID" value="EFX83342.1"/>
    <property type="molecule type" value="Genomic_DNA"/>
</dbReference>
<organism evidence="1 2">
    <name type="scientific">Daphnia pulex</name>
    <name type="common">Water flea</name>
    <dbReference type="NCBI Taxonomy" id="6669"/>
    <lineage>
        <taxon>Eukaryota</taxon>
        <taxon>Metazoa</taxon>
        <taxon>Ecdysozoa</taxon>
        <taxon>Arthropoda</taxon>
        <taxon>Crustacea</taxon>
        <taxon>Branchiopoda</taxon>
        <taxon>Diplostraca</taxon>
        <taxon>Cladocera</taxon>
        <taxon>Anomopoda</taxon>
        <taxon>Daphniidae</taxon>
        <taxon>Daphnia</taxon>
    </lineage>
</organism>
<protein>
    <submittedName>
        <fullName evidence="1">Uncharacterized protein</fullName>
    </submittedName>
</protein>
<keyword evidence="2" id="KW-1185">Reference proteome</keyword>
<evidence type="ECO:0000313" key="2">
    <source>
        <dbReference type="Proteomes" id="UP000000305"/>
    </source>
</evidence>
<name>E9GAY5_DAPPU</name>
<evidence type="ECO:0000313" key="1">
    <source>
        <dbReference type="EMBL" id="EFX83342.1"/>
    </source>
</evidence>
<sequence length="154" mass="17913">MEDFFIHRRNKSNVSNVNWYKAHPQERQPVEGKASLHVLHTRRYNNRKAEEVRMRKKSLKRERKGDLISRASISHTATTAAPICHQLHSSSWNQYAIIVIIEKYTHVKCCIISKQRCAAVGCCIVDGWIDHWCPDVSVDTKPQRHCLTTQHQLT</sequence>
<dbReference type="HOGENOM" id="CLU_1706024_0_0_1"/>
<gene>
    <name evidence="1" type="ORF">DAPPUDRAFT_240133</name>
</gene>
<dbReference type="KEGG" id="dpx:DAPPUDRAFT_240133"/>
<dbReference type="InParanoid" id="E9GAY5"/>
<dbReference type="AlphaFoldDB" id="E9GAY5"/>
<dbReference type="Proteomes" id="UP000000305">
    <property type="component" value="Unassembled WGS sequence"/>
</dbReference>
<reference evidence="1 2" key="1">
    <citation type="journal article" date="2011" name="Science">
        <title>The ecoresponsive genome of Daphnia pulex.</title>
        <authorList>
            <person name="Colbourne J.K."/>
            <person name="Pfrender M.E."/>
            <person name="Gilbert D."/>
            <person name="Thomas W.K."/>
            <person name="Tucker A."/>
            <person name="Oakley T.H."/>
            <person name="Tokishita S."/>
            <person name="Aerts A."/>
            <person name="Arnold G.J."/>
            <person name="Basu M.K."/>
            <person name="Bauer D.J."/>
            <person name="Caceres C.E."/>
            <person name="Carmel L."/>
            <person name="Casola C."/>
            <person name="Choi J.H."/>
            <person name="Detter J.C."/>
            <person name="Dong Q."/>
            <person name="Dusheyko S."/>
            <person name="Eads B.D."/>
            <person name="Frohlich T."/>
            <person name="Geiler-Samerotte K.A."/>
            <person name="Gerlach D."/>
            <person name="Hatcher P."/>
            <person name="Jogdeo S."/>
            <person name="Krijgsveld J."/>
            <person name="Kriventseva E.V."/>
            <person name="Kultz D."/>
            <person name="Laforsch C."/>
            <person name="Lindquist E."/>
            <person name="Lopez J."/>
            <person name="Manak J.R."/>
            <person name="Muller J."/>
            <person name="Pangilinan J."/>
            <person name="Patwardhan R.P."/>
            <person name="Pitluck S."/>
            <person name="Pritham E.J."/>
            <person name="Rechtsteiner A."/>
            <person name="Rho M."/>
            <person name="Rogozin I.B."/>
            <person name="Sakarya O."/>
            <person name="Salamov A."/>
            <person name="Schaack S."/>
            <person name="Shapiro H."/>
            <person name="Shiga Y."/>
            <person name="Skalitzky C."/>
            <person name="Smith Z."/>
            <person name="Souvorov A."/>
            <person name="Sung W."/>
            <person name="Tang Z."/>
            <person name="Tsuchiya D."/>
            <person name="Tu H."/>
            <person name="Vos H."/>
            <person name="Wang M."/>
            <person name="Wolf Y.I."/>
            <person name="Yamagata H."/>
            <person name="Yamada T."/>
            <person name="Ye Y."/>
            <person name="Shaw J.R."/>
            <person name="Andrews J."/>
            <person name="Crease T.J."/>
            <person name="Tang H."/>
            <person name="Lucas S.M."/>
            <person name="Robertson H.M."/>
            <person name="Bork P."/>
            <person name="Koonin E.V."/>
            <person name="Zdobnov E.M."/>
            <person name="Grigoriev I.V."/>
            <person name="Lynch M."/>
            <person name="Boore J.L."/>
        </authorList>
    </citation>
    <scope>NUCLEOTIDE SEQUENCE [LARGE SCALE GENOMIC DNA]</scope>
</reference>
<accession>E9GAY5</accession>